<comment type="caution">
    <text evidence="1">The sequence shown here is derived from an EMBL/GenBank/DDBJ whole genome shotgun (WGS) entry which is preliminary data.</text>
</comment>
<protein>
    <submittedName>
        <fullName evidence="1">Uncharacterized protein</fullName>
    </submittedName>
</protein>
<name>A0ABQ2EAH3_9GAMM</name>
<organism evidence="1 2">
    <name type="scientific">Luteimonas terricola</name>
    <dbReference type="NCBI Taxonomy" id="645597"/>
    <lineage>
        <taxon>Bacteria</taxon>
        <taxon>Pseudomonadati</taxon>
        <taxon>Pseudomonadota</taxon>
        <taxon>Gammaproteobacteria</taxon>
        <taxon>Lysobacterales</taxon>
        <taxon>Lysobacteraceae</taxon>
        <taxon>Luteimonas</taxon>
    </lineage>
</organism>
<keyword evidence="2" id="KW-1185">Reference proteome</keyword>
<evidence type="ECO:0000313" key="2">
    <source>
        <dbReference type="Proteomes" id="UP000599009"/>
    </source>
</evidence>
<gene>
    <name evidence="1" type="ORF">GCM10011394_10500</name>
</gene>
<dbReference type="Proteomes" id="UP000599009">
    <property type="component" value="Unassembled WGS sequence"/>
</dbReference>
<evidence type="ECO:0000313" key="1">
    <source>
        <dbReference type="EMBL" id="GGK03332.1"/>
    </source>
</evidence>
<proteinExistence type="predicted"/>
<reference evidence="2" key="1">
    <citation type="journal article" date="2019" name="Int. J. Syst. Evol. Microbiol.">
        <title>The Global Catalogue of Microorganisms (GCM) 10K type strain sequencing project: providing services to taxonomists for standard genome sequencing and annotation.</title>
        <authorList>
            <consortium name="The Broad Institute Genomics Platform"/>
            <consortium name="The Broad Institute Genome Sequencing Center for Infectious Disease"/>
            <person name="Wu L."/>
            <person name="Ma J."/>
        </authorList>
    </citation>
    <scope>NUCLEOTIDE SEQUENCE [LARGE SCALE GENOMIC DNA]</scope>
    <source>
        <strain evidence="2">CGMCC 1.8985</strain>
    </source>
</reference>
<accession>A0ABQ2EAH3</accession>
<sequence length="149" mass="15947">MPASTFLPHLAWVLMLPMLGACQSQVRSGSASPAGVTVLEIAQADYQPADGSGSSDAEAAACSAWSLDTHQAEAFFGLSEQLPEGGLHDFYWLPCSIKGRLQAEGREWAFEINAAGTSTWRSSDDVRLLGCSRSACEPFVILMPQQPVE</sequence>
<dbReference type="EMBL" id="BMME01000001">
    <property type="protein sequence ID" value="GGK03332.1"/>
    <property type="molecule type" value="Genomic_DNA"/>
</dbReference>